<accession>A0ABX1X761</accession>
<evidence type="ECO:0000256" key="6">
    <source>
        <dbReference type="ARBA" id="ARBA00023004"/>
    </source>
</evidence>
<dbReference type="SFLD" id="SFLDG01067">
    <property type="entry name" value="SPASM/twitch_domain_containing"/>
    <property type="match status" value="1"/>
</dbReference>
<keyword evidence="5" id="KW-0560">Oxidoreductase</keyword>
<gene>
    <name evidence="9" type="ORF">GC096_08470</name>
</gene>
<evidence type="ECO:0000256" key="3">
    <source>
        <dbReference type="ARBA" id="ARBA00022691"/>
    </source>
</evidence>
<dbReference type="EMBL" id="WHNY01000026">
    <property type="protein sequence ID" value="NOU64056.1"/>
    <property type="molecule type" value="Genomic_DNA"/>
</dbReference>
<dbReference type="Proteomes" id="UP000653578">
    <property type="component" value="Unassembled WGS sequence"/>
</dbReference>
<proteinExistence type="predicted"/>
<dbReference type="InterPro" id="IPR058240">
    <property type="entry name" value="rSAM_sf"/>
</dbReference>
<dbReference type="SFLD" id="SFLDG01387">
    <property type="entry name" value="BtrN-like_SPASM_domain_contain"/>
    <property type="match status" value="1"/>
</dbReference>
<comment type="caution">
    <text evidence="9">The sequence shown here is derived from an EMBL/GenBank/DDBJ whole genome shotgun (WGS) entry which is preliminary data.</text>
</comment>
<sequence length="363" mass="41829">MEAESPKPTFGNSAPRWIFLQLLESCNLRCRMCYEWGESGAYNEKAILSKLDINVVKQIVESCSHAKPFYDLYGGEPLMYPHLEELLALITHYGSTVQMPTNGTLLASKAEMLVKYNVDRIWVSLDGPEEFNDEQRGKGVFAKAKRGIEKLYDAREARPESNMEIGLNMVVTPSNHKQIARMFFESIDLSKLDCISIEMQSYLTEENHNQYVKLLEEKFDVKGAPIARGFVQDISKFADMDFEGIFNQVQAVKEECDRRGIFVNLYPKFNTVEDIRKYFTANWHEMSKVKKRCVFPWISTEVNALGNVTSCHAFYDLTLGNVNETPLLDIWNGPRYSKYRNHLKKELLPICQGCCLFYNEKPK</sequence>
<keyword evidence="6" id="KW-0408">Iron</keyword>
<dbReference type="InterPro" id="IPR007197">
    <property type="entry name" value="rSAM"/>
</dbReference>
<evidence type="ECO:0000256" key="7">
    <source>
        <dbReference type="ARBA" id="ARBA00023014"/>
    </source>
</evidence>
<dbReference type="InterPro" id="IPR050377">
    <property type="entry name" value="Radical_SAM_PqqE_MftC-like"/>
</dbReference>
<dbReference type="PANTHER" id="PTHR11228:SF7">
    <property type="entry name" value="PQQA PEPTIDE CYCLASE"/>
    <property type="match status" value="1"/>
</dbReference>
<evidence type="ECO:0000256" key="2">
    <source>
        <dbReference type="ARBA" id="ARBA00022485"/>
    </source>
</evidence>
<feature type="domain" description="Radical SAM core" evidence="8">
    <location>
        <begin position="12"/>
        <end position="241"/>
    </location>
</feature>
<organism evidence="9 10">
    <name type="scientific">Paenibacillus plantarum</name>
    <dbReference type="NCBI Taxonomy" id="2654975"/>
    <lineage>
        <taxon>Bacteria</taxon>
        <taxon>Bacillati</taxon>
        <taxon>Bacillota</taxon>
        <taxon>Bacilli</taxon>
        <taxon>Bacillales</taxon>
        <taxon>Paenibacillaceae</taxon>
        <taxon>Paenibacillus</taxon>
    </lineage>
</organism>
<dbReference type="InterPro" id="IPR000385">
    <property type="entry name" value="MoaA_NifB_PqqE_Fe-S-bd_CS"/>
</dbReference>
<dbReference type="SUPFAM" id="SSF102114">
    <property type="entry name" value="Radical SAM enzymes"/>
    <property type="match status" value="1"/>
</dbReference>
<comment type="cofactor">
    <cofactor evidence="1">
        <name>[4Fe-4S] cluster</name>
        <dbReference type="ChEBI" id="CHEBI:49883"/>
    </cofactor>
</comment>
<dbReference type="PROSITE" id="PS01305">
    <property type="entry name" value="MOAA_NIFB_PQQE"/>
    <property type="match status" value="1"/>
</dbReference>
<dbReference type="InterPro" id="IPR013785">
    <property type="entry name" value="Aldolase_TIM"/>
</dbReference>
<dbReference type="Gene3D" id="3.20.20.70">
    <property type="entry name" value="Aldolase class I"/>
    <property type="match status" value="1"/>
</dbReference>
<dbReference type="Pfam" id="PF13186">
    <property type="entry name" value="SPASM"/>
    <property type="match status" value="1"/>
</dbReference>
<protein>
    <submittedName>
        <fullName evidence="9">Radical SAM protein</fullName>
    </submittedName>
</protein>
<evidence type="ECO:0000256" key="5">
    <source>
        <dbReference type="ARBA" id="ARBA00023002"/>
    </source>
</evidence>
<keyword evidence="7" id="KW-0411">Iron-sulfur</keyword>
<keyword evidence="2" id="KW-0004">4Fe-4S</keyword>
<evidence type="ECO:0000256" key="1">
    <source>
        <dbReference type="ARBA" id="ARBA00001966"/>
    </source>
</evidence>
<dbReference type="SFLD" id="SFLDS00029">
    <property type="entry name" value="Radical_SAM"/>
    <property type="match status" value="1"/>
</dbReference>
<keyword evidence="10" id="KW-1185">Reference proteome</keyword>
<dbReference type="PANTHER" id="PTHR11228">
    <property type="entry name" value="RADICAL SAM DOMAIN PROTEIN"/>
    <property type="match status" value="1"/>
</dbReference>
<dbReference type="CDD" id="cd01335">
    <property type="entry name" value="Radical_SAM"/>
    <property type="match status" value="1"/>
</dbReference>
<keyword evidence="4" id="KW-0479">Metal-binding</keyword>
<dbReference type="InterPro" id="IPR023885">
    <property type="entry name" value="4Fe4S-binding_SPASM_dom"/>
</dbReference>
<evidence type="ECO:0000313" key="9">
    <source>
        <dbReference type="EMBL" id="NOU64056.1"/>
    </source>
</evidence>
<dbReference type="InterPro" id="IPR034391">
    <property type="entry name" value="AdoMet-like_SPASM_containing"/>
</dbReference>
<keyword evidence="3" id="KW-0949">S-adenosyl-L-methionine</keyword>
<dbReference type="Pfam" id="PF04055">
    <property type="entry name" value="Radical_SAM"/>
    <property type="match status" value="1"/>
</dbReference>
<dbReference type="CDD" id="cd21109">
    <property type="entry name" value="SPASM"/>
    <property type="match status" value="1"/>
</dbReference>
<dbReference type="PROSITE" id="PS51918">
    <property type="entry name" value="RADICAL_SAM"/>
    <property type="match status" value="1"/>
</dbReference>
<evidence type="ECO:0000313" key="10">
    <source>
        <dbReference type="Proteomes" id="UP000653578"/>
    </source>
</evidence>
<evidence type="ECO:0000259" key="8">
    <source>
        <dbReference type="PROSITE" id="PS51918"/>
    </source>
</evidence>
<evidence type="ECO:0000256" key="4">
    <source>
        <dbReference type="ARBA" id="ARBA00022723"/>
    </source>
</evidence>
<reference evidence="9 10" key="1">
    <citation type="submission" date="2019-10" db="EMBL/GenBank/DDBJ databases">
        <title>Description of Paenibacillus humi sp. nov.</title>
        <authorList>
            <person name="Carlier A."/>
            <person name="Qi S."/>
        </authorList>
    </citation>
    <scope>NUCLEOTIDE SEQUENCE [LARGE SCALE GENOMIC DNA]</scope>
    <source>
        <strain evidence="9 10">LMG 31461</strain>
    </source>
</reference>
<name>A0ABX1X761_9BACL</name>